<comment type="caution">
    <text evidence="2">The sequence shown here is derived from an EMBL/GenBank/DDBJ whole genome shotgun (WGS) entry which is preliminary data.</text>
</comment>
<dbReference type="GeneID" id="70296052"/>
<feature type="chain" id="PRO_5040170871" description="Cyanovirin-N domain-containing protein" evidence="1">
    <location>
        <begin position="20"/>
        <end position="167"/>
    </location>
</feature>
<evidence type="ECO:0000313" key="3">
    <source>
        <dbReference type="Proteomes" id="UP000887229"/>
    </source>
</evidence>
<evidence type="ECO:0000313" key="2">
    <source>
        <dbReference type="EMBL" id="KAG9253077.1"/>
    </source>
</evidence>
<dbReference type="Proteomes" id="UP000887229">
    <property type="component" value="Unassembled WGS sequence"/>
</dbReference>
<name>A0A9P8CNF1_9HYPO</name>
<dbReference type="RefSeq" id="XP_046117001.1">
    <property type="nucleotide sequence ID" value="XM_046265149.1"/>
</dbReference>
<feature type="signal peptide" evidence="1">
    <location>
        <begin position="1"/>
        <end position="19"/>
    </location>
</feature>
<reference evidence="2" key="1">
    <citation type="journal article" date="2021" name="IMA Fungus">
        <title>Genomic characterization of three marine fungi, including Emericellopsis atlantica sp. nov. with signatures of a generalist lifestyle and marine biomass degradation.</title>
        <authorList>
            <person name="Hagestad O.C."/>
            <person name="Hou L."/>
            <person name="Andersen J.H."/>
            <person name="Hansen E.H."/>
            <person name="Altermark B."/>
            <person name="Li C."/>
            <person name="Kuhnert E."/>
            <person name="Cox R.J."/>
            <person name="Crous P.W."/>
            <person name="Spatafora J.W."/>
            <person name="Lail K."/>
            <person name="Amirebrahimi M."/>
            <person name="Lipzen A."/>
            <person name="Pangilinan J."/>
            <person name="Andreopoulos W."/>
            <person name="Hayes R.D."/>
            <person name="Ng V."/>
            <person name="Grigoriev I.V."/>
            <person name="Jackson S.A."/>
            <person name="Sutton T.D.S."/>
            <person name="Dobson A.D.W."/>
            <person name="Rama T."/>
        </authorList>
    </citation>
    <scope>NUCLEOTIDE SEQUENCE</scope>
    <source>
        <strain evidence="2">TS7</strain>
    </source>
</reference>
<accession>A0A9P8CNF1</accession>
<organism evidence="2 3">
    <name type="scientific">Emericellopsis atlantica</name>
    <dbReference type="NCBI Taxonomy" id="2614577"/>
    <lineage>
        <taxon>Eukaryota</taxon>
        <taxon>Fungi</taxon>
        <taxon>Dikarya</taxon>
        <taxon>Ascomycota</taxon>
        <taxon>Pezizomycotina</taxon>
        <taxon>Sordariomycetes</taxon>
        <taxon>Hypocreomycetidae</taxon>
        <taxon>Hypocreales</taxon>
        <taxon>Bionectriaceae</taxon>
        <taxon>Emericellopsis</taxon>
    </lineage>
</organism>
<proteinExistence type="predicted"/>
<keyword evidence="3" id="KW-1185">Reference proteome</keyword>
<evidence type="ECO:0008006" key="4">
    <source>
        <dbReference type="Google" id="ProtNLM"/>
    </source>
</evidence>
<sequence length="167" mass="18295">MYSINHLTSALLMATSVLAAPQPEMIEKRHPVDFVGACEMFRPAPNELGLLTAGGVELAWDGNNLGNKASDKAAVLFDSNCNIISSTNWRTMSPGFSIEWTWEGGLVISAKTSWIGYDITPPTIWVNGEEPYKLCMDTQHKMNGLNAGDWRSCNFQHNGLYGGLDAL</sequence>
<keyword evidence="1" id="KW-0732">Signal</keyword>
<dbReference type="AlphaFoldDB" id="A0A9P8CNF1"/>
<dbReference type="EMBL" id="MU251259">
    <property type="protein sequence ID" value="KAG9253077.1"/>
    <property type="molecule type" value="Genomic_DNA"/>
</dbReference>
<dbReference type="OrthoDB" id="4789034at2759"/>
<protein>
    <recommendedName>
        <fullName evidence="4">Cyanovirin-N domain-containing protein</fullName>
    </recommendedName>
</protein>
<gene>
    <name evidence="2" type="ORF">F5Z01DRAFT_675473</name>
</gene>
<evidence type="ECO:0000256" key="1">
    <source>
        <dbReference type="SAM" id="SignalP"/>
    </source>
</evidence>